<keyword evidence="10" id="KW-1185">Reference proteome</keyword>
<proteinExistence type="inferred from homology"/>
<sequence>MESLFTIDFALVVNHSVHLFVAYVLALPLGWNREQSDRHFGLRTFPLVAVVTCGFMLVGISVIDSTEGEARIIQGIITGIGFIGGGAILTDKDRVHGTAAAASIWNTGAIGLSVAFDRFEIALILSLLNFLTLVFFRKVKKTIDDDGPDSARN</sequence>
<comment type="similarity">
    <text evidence="2">Belongs to the MgtC/SapB family.</text>
</comment>
<feature type="transmembrane region" description="Helical" evidence="7">
    <location>
        <begin position="97"/>
        <end position="115"/>
    </location>
</feature>
<evidence type="ECO:0000256" key="7">
    <source>
        <dbReference type="SAM" id="Phobius"/>
    </source>
</evidence>
<dbReference type="RefSeq" id="WP_073379028.1">
    <property type="nucleotide sequence ID" value="NZ_FQXS01000039.1"/>
</dbReference>
<accession>A0A1M5YIU3</accession>
<evidence type="ECO:0000256" key="2">
    <source>
        <dbReference type="ARBA" id="ARBA00009298"/>
    </source>
</evidence>
<evidence type="ECO:0000256" key="6">
    <source>
        <dbReference type="ARBA" id="ARBA00023136"/>
    </source>
</evidence>
<dbReference type="STRING" id="1121409.SAMN02745124_04074"/>
<organism evidence="9 10">
    <name type="scientific">Desulfofustis glycolicus DSM 9705</name>
    <dbReference type="NCBI Taxonomy" id="1121409"/>
    <lineage>
        <taxon>Bacteria</taxon>
        <taxon>Pseudomonadati</taxon>
        <taxon>Thermodesulfobacteriota</taxon>
        <taxon>Desulfobulbia</taxon>
        <taxon>Desulfobulbales</taxon>
        <taxon>Desulfocapsaceae</taxon>
        <taxon>Desulfofustis</taxon>
    </lineage>
</organism>
<keyword evidence="4 7" id="KW-0812">Transmembrane</keyword>
<protein>
    <submittedName>
        <fullName evidence="9">Putative Mg2+ transporter-C (MgtC) family protein</fullName>
    </submittedName>
</protein>
<feature type="transmembrane region" description="Helical" evidence="7">
    <location>
        <begin position="121"/>
        <end position="136"/>
    </location>
</feature>
<dbReference type="GO" id="GO:0005886">
    <property type="term" value="C:plasma membrane"/>
    <property type="evidence" value="ECO:0007669"/>
    <property type="project" value="UniProtKB-SubCell"/>
</dbReference>
<evidence type="ECO:0000313" key="10">
    <source>
        <dbReference type="Proteomes" id="UP000184139"/>
    </source>
</evidence>
<comment type="subcellular location">
    <subcellularLocation>
        <location evidence="1">Cell membrane</location>
        <topology evidence="1">Multi-pass membrane protein</topology>
    </subcellularLocation>
</comment>
<dbReference type="PRINTS" id="PR01837">
    <property type="entry name" value="MGTCSAPBPROT"/>
</dbReference>
<dbReference type="EMBL" id="FQXS01000039">
    <property type="protein sequence ID" value="SHI11852.1"/>
    <property type="molecule type" value="Genomic_DNA"/>
</dbReference>
<dbReference type="InterPro" id="IPR003416">
    <property type="entry name" value="MgtC/SapB/SrpB/YhiD_fam"/>
</dbReference>
<evidence type="ECO:0000256" key="4">
    <source>
        <dbReference type="ARBA" id="ARBA00022692"/>
    </source>
</evidence>
<dbReference type="Proteomes" id="UP000184139">
    <property type="component" value="Unassembled WGS sequence"/>
</dbReference>
<evidence type="ECO:0000313" key="9">
    <source>
        <dbReference type="EMBL" id="SHI11852.1"/>
    </source>
</evidence>
<gene>
    <name evidence="9" type="ORF">SAMN02745124_04074</name>
</gene>
<feature type="transmembrane region" description="Helical" evidence="7">
    <location>
        <begin position="12"/>
        <end position="31"/>
    </location>
</feature>
<dbReference type="InterPro" id="IPR049177">
    <property type="entry name" value="MgtC_SapB_SrpB_YhiD_N"/>
</dbReference>
<keyword evidence="5 7" id="KW-1133">Transmembrane helix</keyword>
<keyword evidence="3" id="KW-1003">Cell membrane</keyword>
<keyword evidence="6 7" id="KW-0472">Membrane</keyword>
<evidence type="ECO:0000256" key="1">
    <source>
        <dbReference type="ARBA" id="ARBA00004651"/>
    </source>
</evidence>
<dbReference type="AlphaFoldDB" id="A0A1M5YIU3"/>
<feature type="transmembrane region" description="Helical" evidence="7">
    <location>
        <begin position="40"/>
        <end position="60"/>
    </location>
</feature>
<name>A0A1M5YIU3_9BACT</name>
<evidence type="ECO:0000256" key="3">
    <source>
        <dbReference type="ARBA" id="ARBA00022475"/>
    </source>
</evidence>
<dbReference type="OrthoDB" id="9811198at2"/>
<dbReference type="PANTHER" id="PTHR33778:SF1">
    <property type="entry name" value="MAGNESIUM TRANSPORTER YHID-RELATED"/>
    <property type="match status" value="1"/>
</dbReference>
<reference evidence="9 10" key="1">
    <citation type="submission" date="2016-11" db="EMBL/GenBank/DDBJ databases">
        <authorList>
            <person name="Jaros S."/>
            <person name="Januszkiewicz K."/>
            <person name="Wedrychowicz H."/>
        </authorList>
    </citation>
    <scope>NUCLEOTIDE SEQUENCE [LARGE SCALE GENOMIC DNA]</scope>
    <source>
        <strain evidence="9 10">DSM 9705</strain>
    </source>
</reference>
<dbReference type="PANTHER" id="PTHR33778">
    <property type="entry name" value="PROTEIN MGTC"/>
    <property type="match status" value="1"/>
</dbReference>
<evidence type="ECO:0000259" key="8">
    <source>
        <dbReference type="Pfam" id="PF02308"/>
    </source>
</evidence>
<feature type="transmembrane region" description="Helical" evidence="7">
    <location>
        <begin position="72"/>
        <end position="90"/>
    </location>
</feature>
<feature type="domain" description="MgtC/SapB/SrpB/YhiD N-terminal" evidence="8">
    <location>
        <begin position="19"/>
        <end position="141"/>
    </location>
</feature>
<dbReference type="Pfam" id="PF02308">
    <property type="entry name" value="MgtC"/>
    <property type="match status" value="1"/>
</dbReference>
<evidence type="ECO:0000256" key="5">
    <source>
        <dbReference type="ARBA" id="ARBA00022989"/>
    </source>
</evidence>